<gene>
    <name evidence="2" type="ORF">CLG_B1947</name>
</gene>
<sequence>MSYTTPGQPQGYPYCFVNKLREDIIAEVVAINQYSTILSKCFIPEVNHVIYEIRKDEERHFGLFLNLVRKYDPEQEKQYIRTIEELKFKCPHSFDVTKGPTDELILNYIRDAIKGECEAIILYDQDIVEIPYKDARETLKTVAFEEKHHIEELTQILLNFDNGNYFPKK</sequence>
<dbReference type="EMBL" id="ACSJ01000007">
    <property type="protein sequence ID" value="EES90650.1"/>
    <property type="molecule type" value="Genomic_DNA"/>
</dbReference>
<dbReference type="InterPro" id="IPR003251">
    <property type="entry name" value="Rr_diiron-bd_dom"/>
</dbReference>
<name>A0A9P2G645_CLOBO</name>
<feature type="domain" description="Rubrerythrin diiron-binding" evidence="1">
    <location>
        <begin position="20"/>
        <end position="155"/>
    </location>
</feature>
<dbReference type="GO" id="GO:0046872">
    <property type="term" value="F:metal ion binding"/>
    <property type="evidence" value="ECO:0007669"/>
    <property type="project" value="InterPro"/>
</dbReference>
<proteinExistence type="predicted"/>
<organism evidence="2 3">
    <name type="scientific">Clostridium botulinum D str. 1873</name>
    <dbReference type="NCBI Taxonomy" id="592027"/>
    <lineage>
        <taxon>Bacteria</taxon>
        <taxon>Bacillati</taxon>
        <taxon>Bacillota</taxon>
        <taxon>Clostridia</taxon>
        <taxon>Eubacteriales</taxon>
        <taxon>Clostridiaceae</taxon>
        <taxon>Clostridium</taxon>
    </lineage>
</organism>
<evidence type="ECO:0000313" key="2">
    <source>
        <dbReference type="EMBL" id="EES90650.1"/>
    </source>
</evidence>
<dbReference type="GO" id="GO:0016491">
    <property type="term" value="F:oxidoreductase activity"/>
    <property type="evidence" value="ECO:0007669"/>
    <property type="project" value="InterPro"/>
</dbReference>
<dbReference type="InterPro" id="IPR009078">
    <property type="entry name" value="Ferritin-like_SF"/>
</dbReference>
<dbReference type="SUPFAM" id="SSF47240">
    <property type="entry name" value="Ferritin-like"/>
    <property type="match status" value="1"/>
</dbReference>
<dbReference type="Gene3D" id="6.10.140.1960">
    <property type="match status" value="2"/>
</dbReference>
<comment type="caution">
    <text evidence="2">The sequence shown here is derived from an EMBL/GenBank/DDBJ whole genome shotgun (WGS) entry which is preliminary data.</text>
</comment>
<dbReference type="CDD" id="cd00657">
    <property type="entry name" value="Ferritin_like"/>
    <property type="match status" value="1"/>
</dbReference>
<accession>A0A9P2G645</accession>
<evidence type="ECO:0000313" key="3">
    <source>
        <dbReference type="Proteomes" id="UP000006160"/>
    </source>
</evidence>
<dbReference type="Pfam" id="PF02915">
    <property type="entry name" value="Rubrerythrin"/>
    <property type="match status" value="1"/>
</dbReference>
<dbReference type="AlphaFoldDB" id="A0A9P2G645"/>
<dbReference type="Proteomes" id="UP000006160">
    <property type="component" value="Unassembled WGS sequence"/>
</dbReference>
<reference evidence="2 3" key="1">
    <citation type="submission" date="2009-10" db="EMBL/GenBank/DDBJ databases">
        <authorList>
            <person name="Shrivastava S."/>
            <person name="Brinkac L.B."/>
            <person name="Brown J.L."/>
            <person name="Bruce D.B."/>
            <person name="Detter C."/>
            <person name="Green L.D."/>
            <person name="Munk C.A."/>
            <person name="Rogers Y.C."/>
            <person name="Tapia R."/>
            <person name="Saunders E.S."/>
            <person name="Sims D.R."/>
            <person name="Smith L.A."/>
            <person name="Smith T.J."/>
            <person name="Sutton G."/>
            <person name="Brettin T."/>
        </authorList>
    </citation>
    <scope>NUCLEOTIDE SEQUENCE [LARGE SCALE GENOMIC DNA]</scope>
    <source>
        <strain evidence="3">D str. 1873</strain>
    </source>
</reference>
<dbReference type="GeneID" id="66318507"/>
<protein>
    <submittedName>
        <fullName evidence="2">Rubrerythrin family protein</fullName>
    </submittedName>
</protein>
<evidence type="ECO:0000259" key="1">
    <source>
        <dbReference type="Pfam" id="PF02915"/>
    </source>
</evidence>
<dbReference type="RefSeq" id="WP_003375149.1">
    <property type="nucleotide sequence ID" value="NZ_ACSJ01000007.1"/>
</dbReference>